<name>A0A024TG00_9STRA</name>
<protein>
    <submittedName>
        <fullName evidence="2">Uncharacterized protein</fullName>
    </submittedName>
</protein>
<dbReference type="EMBL" id="KI914001">
    <property type="protein sequence ID" value="ETV92282.1"/>
    <property type="molecule type" value="Genomic_DNA"/>
</dbReference>
<gene>
    <name evidence="2" type="ORF">H310_13343</name>
</gene>
<feature type="region of interest" description="Disordered" evidence="1">
    <location>
        <begin position="99"/>
        <end position="126"/>
    </location>
</feature>
<organism evidence="2">
    <name type="scientific">Aphanomyces invadans</name>
    <dbReference type="NCBI Taxonomy" id="157072"/>
    <lineage>
        <taxon>Eukaryota</taxon>
        <taxon>Sar</taxon>
        <taxon>Stramenopiles</taxon>
        <taxon>Oomycota</taxon>
        <taxon>Saprolegniomycetes</taxon>
        <taxon>Saprolegniales</taxon>
        <taxon>Verrucalvaceae</taxon>
        <taxon>Aphanomyces</taxon>
    </lineage>
</organism>
<accession>A0A024TG00</accession>
<reference evidence="2" key="1">
    <citation type="submission" date="2013-12" db="EMBL/GenBank/DDBJ databases">
        <title>The Genome Sequence of Aphanomyces invadans NJM9701.</title>
        <authorList>
            <consortium name="The Broad Institute Genomics Platform"/>
            <person name="Russ C."/>
            <person name="Tyler B."/>
            <person name="van West P."/>
            <person name="Dieguez-Uribeondo J."/>
            <person name="Young S.K."/>
            <person name="Zeng Q."/>
            <person name="Gargeya S."/>
            <person name="Fitzgerald M."/>
            <person name="Abouelleil A."/>
            <person name="Alvarado L."/>
            <person name="Chapman S.B."/>
            <person name="Gainer-Dewar J."/>
            <person name="Goldberg J."/>
            <person name="Griggs A."/>
            <person name="Gujja S."/>
            <person name="Hansen M."/>
            <person name="Howarth C."/>
            <person name="Imamovic A."/>
            <person name="Ireland A."/>
            <person name="Larimer J."/>
            <person name="McCowan C."/>
            <person name="Murphy C."/>
            <person name="Pearson M."/>
            <person name="Poon T.W."/>
            <person name="Priest M."/>
            <person name="Roberts A."/>
            <person name="Saif S."/>
            <person name="Shea T."/>
            <person name="Sykes S."/>
            <person name="Wortman J."/>
            <person name="Nusbaum C."/>
            <person name="Birren B."/>
        </authorList>
    </citation>
    <scope>NUCLEOTIDE SEQUENCE [LARGE SCALE GENOMIC DNA]</scope>
    <source>
        <strain evidence="2">NJM9701</strain>
    </source>
</reference>
<evidence type="ECO:0000256" key="1">
    <source>
        <dbReference type="SAM" id="MobiDB-lite"/>
    </source>
</evidence>
<evidence type="ECO:0000313" key="2">
    <source>
        <dbReference type="EMBL" id="ETV92282.1"/>
    </source>
</evidence>
<proteinExistence type="predicted"/>
<sequence length="126" mass="13926">MKVLAGLVHVAVASQVVFDSHDPLNEEVLGTIVSKMIRRKVTFTLNTKIMEFESTSPDVAPITRLRINLCPSVNGLPRCTESNKPATIAIHNKTGLNKLHLLKPGPSRRRRVDSEVDACDGVQMRK</sequence>
<dbReference type="RefSeq" id="XP_008879033.1">
    <property type="nucleotide sequence ID" value="XM_008880811.1"/>
</dbReference>
<dbReference type="AlphaFoldDB" id="A0A024TG00"/>
<dbReference type="VEuPathDB" id="FungiDB:H310_13343"/>
<dbReference type="GeneID" id="20090393"/>